<dbReference type="EMBL" id="VLTJ01000037">
    <property type="protein sequence ID" value="TSH91200.1"/>
    <property type="molecule type" value="Genomic_DNA"/>
</dbReference>
<evidence type="ECO:0000259" key="1">
    <source>
        <dbReference type="PROSITE" id="PS51677"/>
    </source>
</evidence>
<dbReference type="Pfam" id="PF01522">
    <property type="entry name" value="Polysacc_deac_1"/>
    <property type="match status" value="1"/>
</dbReference>
<dbReference type="GO" id="GO:0005975">
    <property type="term" value="P:carbohydrate metabolic process"/>
    <property type="evidence" value="ECO:0007669"/>
    <property type="project" value="InterPro"/>
</dbReference>
<keyword evidence="3" id="KW-1185">Reference proteome</keyword>
<evidence type="ECO:0000313" key="3">
    <source>
        <dbReference type="Proteomes" id="UP000318405"/>
    </source>
</evidence>
<organism evidence="2 3">
    <name type="scientific">Verticiella sediminum</name>
    <dbReference type="NCBI Taxonomy" id="1247510"/>
    <lineage>
        <taxon>Bacteria</taxon>
        <taxon>Pseudomonadati</taxon>
        <taxon>Pseudomonadota</taxon>
        <taxon>Betaproteobacteria</taxon>
        <taxon>Burkholderiales</taxon>
        <taxon>Alcaligenaceae</taxon>
        <taxon>Verticiella</taxon>
    </lineage>
</organism>
<comment type="caution">
    <text evidence="2">The sequence shown here is derived from an EMBL/GenBank/DDBJ whole genome shotgun (WGS) entry which is preliminary data.</text>
</comment>
<gene>
    <name evidence="2" type="ORF">FOZ76_18795</name>
</gene>
<proteinExistence type="predicted"/>
<protein>
    <submittedName>
        <fullName evidence="2">Allantoinase PuuE</fullName>
    </submittedName>
</protein>
<dbReference type="InterPro" id="IPR011330">
    <property type="entry name" value="Glyco_hydro/deAcase_b/a-brl"/>
</dbReference>
<reference evidence="2 3" key="1">
    <citation type="submission" date="2019-07" db="EMBL/GenBank/DDBJ databases">
        <title>Qingshengfaniella alkalisoli gen. nov., sp. nov., isolated from saline soil.</title>
        <authorList>
            <person name="Xu L."/>
            <person name="Huang X.-X."/>
            <person name="Sun J.-Q."/>
        </authorList>
    </citation>
    <scope>NUCLEOTIDE SEQUENCE [LARGE SCALE GENOMIC DNA]</scope>
    <source>
        <strain evidence="2 3">DSM 27279</strain>
    </source>
</reference>
<dbReference type="OrthoDB" id="9787041at2"/>
<accession>A0A556AE83</accession>
<dbReference type="SUPFAM" id="SSF88713">
    <property type="entry name" value="Glycoside hydrolase/deacetylase"/>
    <property type="match status" value="1"/>
</dbReference>
<dbReference type="CDD" id="cd10977">
    <property type="entry name" value="CE4_PuuE_SpCDA1"/>
    <property type="match status" value="1"/>
</dbReference>
<dbReference type="InterPro" id="IPR002509">
    <property type="entry name" value="NODB_dom"/>
</dbReference>
<feature type="domain" description="NodB homology" evidence="1">
    <location>
        <begin position="71"/>
        <end position="289"/>
    </location>
</feature>
<dbReference type="InterPro" id="IPR017625">
    <property type="entry name" value="PuuE"/>
</dbReference>
<dbReference type="Gene3D" id="3.20.20.370">
    <property type="entry name" value="Glycoside hydrolase/deacetylase"/>
    <property type="match status" value="1"/>
</dbReference>
<dbReference type="PANTHER" id="PTHR43123">
    <property type="entry name" value="POLYSACCHARIDE DEACETYLASE-RELATED"/>
    <property type="match status" value="1"/>
</dbReference>
<dbReference type="PROSITE" id="PS51677">
    <property type="entry name" value="NODB"/>
    <property type="match status" value="1"/>
</dbReference>
<evidence type="ECO:0000313" key="2">
    <source>
        <dbReference type="EMBL" id="TSH91200.1"/>
    </source>
</evidence>
<dbReference type="GO" id="GO:0016810">
    <property type="term" value="F:hydrolase activity, acting on carbon-nitrogen (but not peptide) bonds"/>
    <property type="evidence" value="ECO:0007669"/>
    <property type="project" value="InterPro"/>
</dbReference>
<sequence length="307" mass="34780">MPPLWTPTRDFIGYGARPPNPGWPGDARVAVQIAINYEEGSEYNRVDGDGRTELGLAEAPGGRVPAGQRDMAFESMYEYGSRIGFWRLLRILRERDVPATVFGCAVALERNPQAAEAIVEAGWDVCCHGYRWEESFRLSAEQERERIGLAIESLVRTTGTRPLGWYCRYGASENTRRLLAQEGGFLYDSDAYNDELPYWVEVEGKPHLVVPYTMDANDGKFAAPGGFSTPFDFENYLSATFDRLYVEGERTPTLMSIGLHPRIGGRPARAHALAAFLDHVRRHDKVWLCRRVDVARHWHARHPPVRR</sequence>
<dbReference type="Proteomes" id="UP000318405">
    <property type="component" value="Unassembled WGS sequence"/>
</dbReference>
<dbReference type="PANTHER" id="PTHR43123:SF1">
    <property type="entry name" value="POLYSACCHARIDE DEACETYLASE-RELATED"/>
    <property type="match status" value="1"/>
</dbReference>
<name>A0A556AE83_9BURK</name>
<dbReference type="AlphaFoldDB" id="A0A556AE83"/>
<dbReference type="RefSeq" id="WP_143949825.1">
    <property type="nucleotide sequence ID" value="NZ_BAABMB010000008.1"/>
</dbReference>